<dbReference type="SUPFAM" id="SSF64182">
    <property type="entry name" value="DHH phosphoesterases"/>
    <property type="match status" value="1"/>
</dbReference>
<dbReference type="Gene3D" id="3.90.1640.10">
    <property type="entry name" value="inorganic pyrophosphatase (n-terminal core)"/>
    <property type="match status" value="1"/>
</dbReference>
<protein>
    <submittedName>
        <fullName evidence="3">Exopolyphosphatase</fullName>
    </submittedName>
</protein>
<evidence type="ECO:0000259" key="2">
    <source>
        <dbReference type="Pfam" id="PF02272"/>
    </source>
</evidence>
<evidence type="ECO:0000313" key="4">
    <source>
        <dbReference type="Proteomes" id="UP000186074"/>
    </source>
</evidence>
<dbReference type="STRING" id="1850254.LPB137_01885"/>
<accession>A0A1P8KJE3</accession>
<dbReference type="Proteomes" id="UP000186074">
    <property type="component" value="Chromosome"/>
</dbReference>
<dbReference type="InterPro" id="IPR051319">
    <property type="entry name" value="Oligoribo/pAp-PDE_c-di-AMP_PDE"/>
</dbReference>
<dbReference type="InterPro" id="IPR038763">
    <property type="entry name" value="DHH_sf"/>
</dbReference>
<reference evidence="3 4" key="1">
    <citation type="submission" date="2017-01" db="EMBL/GenBank/DDBJ databases">
        <title>Genome sequencing of Arcobacter sp. LPB0137.</title>
        <authorList>
            <person name="Lee G.-W."/>
            <person name="Yi H."/>
        </authorList>
    </citation>
    <scope>NUCLEOTIDE SEQUENCE [LARGE SCALE GENOMIC DNA]</scope>
    <source>
        <strain evidence="3 4">LPB0137</strain>
    </source>
</reference>
<dbReference type="InterPro" id="IPR001667">
    <property type="entry name" value="DDH_dom"/>
</dbReference>
<gene>
    <name evidence="3" type="ORF">LPB137_01885</name>
</gene>
<evidence type="ECO:0000313" key="3">
    <source>
        <dbReference type="EMBL" id="APW64678.1"/>
    </source>
</evidence>
<dbReference type="Pfam" id="PF02272">
    <property type="entry name" value="DHHA1"/>
    <property type="match status" value="1"/>
</dbReference>
<dbReference type="KEGG" id="alp:LPB137_01885"/>
<dbReference type="OrthoDB" id="9803668at2"/>
<proteinExistence type="predicted"/>
<sequence length="328" mass="36910">MKKDFIVSNKIDMSAYTQALKLIEESRYILIITHVNPDPDTISSALALSNLFHENKIKHKVFNISSDLPNNLNFLHRFDKITDQLPKFFDLAISVDCGTYPRLGFKLDENIPLINFDHHKSNNNFGTINIVDPMKSSTAEIVYDFFKHNGLYITKESATALYVGIYDDSLAFSLSRCDELTFDKVNFLVQCGASPSTIANKLLRRDSLAKYRIIPKVLDSLELFKEGEVASIIAKKEWFEETGAHTRDCEDALDMIMSIAVVRVAAYVRIVNNRARLSLRSKGNIDVSKIAGHFGGGGHFNAAGCSIDTDDVNEAKQLVLKEIFELYK</sequence>
<keyword evidence="4" id="KW-1185">Reference proteome</keyword>
<feature type="domain" description="DDH" evidence="1">
    <location>
        <begin position="29"/>
        <end position="165"/>
    </location>
</feature>
<organism evidence="3 4">
    <name type="scientific">Poseidonibacter parvus</name>
    <dbReference type="NCBI Taxonomy" id="1850254"/>
    <lineage>
        <taxon>Bacteria</taxon>
        <taxon>Pseudomonadati</taxon>
        <taxon>Campylobacterota</taxon>
        <taxon>Epsilonproteobacteria</taxon>
        <taxon>Campylobacterales</taxon>
        <taxon>Arcobacteraceae</taxon>
        <taxon>Poseidonibacter</taxon>
    </lineage>
</organism>
<dbReference type="EMBL" id="CP019070">
    <property type="protein sequence ID" value="APW64678.1"/>
    <property type="molecule type" value="Genomic_DNA"/>
</dbReference>
<dbReference type="Gene3D" id="3.10.310.30">
    <property type="match status" value="1"/>
</dbReference>
<dbReference type="InterPro" id="IPR003156">
    <property type="entry name" value="DHHA1_dom"/>
</dbReference>
<dbReference type="PANTHER" id="PTHR47618:SF1">
    <property type="entry name" value="BIFUNCTIONAL OLIGORIBONUCLEASE AND PAP PHOSPHATASE NRNA"/>
    <property type="match status" value="1"/>
</dbReference>
<dbReference type="PANTHER" id="PTHR47618">
    <property type="entry name" value="BIFUNCTIONAL OLIGORIBONUCLEASE AND PAP PHOSPHATASE NRNA"/>
    <property type="match status" value="1"/>
</dbReference>
<evidence type="ECO:0000259" key="1">
    <source>
        <dbReference type="Pfam" id="PF01368"/>
    </source>
</evidence>
<dbReference type="AlphaFoldDB" id="A0A1P8KJE3"/>
<dbReference type="RefSeq" id="WP_076083636.1">
    <property type="nucleotide sequence ID" value="NZ_CP019070.1"/>
</dbReference>
<dbReference type="GO" id="GO:0003676">
    <property type="term" value="F:nucleic acid binding"/>
    <property type="evidence" value="ECO:0007669"/>
    <property type="project" value="InterPro"/>
</dbReference>
<dbReference type="Pfam" id="PF01368">
    <property type="entry name" value="DHH"/>
    <property type="match status" value="1"/>
</dbReference>
<feature type="domain" description="DHHA1" evidence="2">
    <location>
        <begin position="241"/>
        <end position="321"/>
    </location>
</feature>
<name>A0A1P8KJE3_9BACT</name>